<dbReference type="Proteomes" id="UP001165287">
    <property type="component" value="Unassembled WGS sequence"/>
</dbReference>
<proteinExistence type="predicted"/>
<organism evidence="1 2">
    <name type="scientific">Metabacillus rhizolycopersici</name>
    <dbReference type="NCBI Taxonomy" id="2875709"/>
    <lineage>
        <taxon>Bacteria</taxon>
        <taxon>Bacillati</taxon>
        <taxon>Bacillota</taxon>
        <taxon>Bacilli</taxon>
        <taxon>Bacillales</taxon>
        <taxon>Bacillaceae</taxon>
        <taxon>Metabacillus</taxon>
    </lineage>
</organism>
<protein>
    <submittedName>
        <fullName evidence="1">Uncharacterized protein</fullName>
    </submittedName>
</protein>
<comment type="caution">
    <text evidence="1">The sequence shown here is derived from an EMBL/GenBank/DDBJ whole genome shotgun (WGS) entry which is preliminary data.</text>
</comment>
<dbReference type="RefSeq" id="WP_224139099.1">
    <property type="nucleotide sequence ID" value="NZ_JAIQUM010000020.1"/>
</dbReference>
<sequence>MKKIKTIQSKDGIEYNLTIFEDIITLNEGQISLIEEQIQSIESSEVENFIGVPINAVTDEQSAQVIKLISNILDDFSSVDEIVKLEVIDITFHVDKDKLNDVEIYIERDWDYENMDYEIAECLKRSFRLEQLRIRFDPKSKDSWPHFGFTVRGFKGGKGIYDQTEQIVIFFNEDPLKKGKTILVITILTPDY</sequence>
<evidence type="ECO:0000313" key="1">
    <source>
        <dbReference type="EMBL" id="MBZ5750820.1"/>
    </source>
</evidence>
<dbReference type="EMBL" id="JAIQUM010000020">
    <property type="protein sequence ID" value="MBZ5750820.1"/>
    <property type="molecule type" value="Genomic_DNA"/>
</dbReference>
<accession>A0ABS7US95</accession>
<reference evidence="1" key="1">
    <citation type="submission" date="2024-05" db="EMBL/GenBank/DDBJ databases">
        <title>Metabacillus sp. nov., isolated from the rhizosphere soil of tomato plants.</title>
        <authorList>
            <person name="Ma R."/>
        </authorList>
    </citation>
    <scope>NUCLEOTIDE SEQUENCE</scope>
    <source>
        <strain evidence="1">DBTR6</strain>
    </source>
</reference>
<keyword evidence="2" id="KW-1185">Reference proteome</keyword>
<evidence type="ECO:0000313" key="2">
    <source>
        <dbReference type="Proteomes" id="UP001165287"/>
    </source>
</evidence>
<gene>
    <name evidence="1" type="ORF">K9V48_11285</name>
</gene>
<name>A0ABS7US95_9BACI</name>